<dbReference type="AlphaFoldDB" id="A0AAE0WVW5"/>
<gene>
    <name evidence="1" type="ORF">LTR78_001538</name>
</gene>
<dbReference type="EMBL" id="JAUTXT010000003">
    <property type="protein sequence ID" value="KAK3679085.1"/>
    <property type="molecule type" value="Genomic_DNA"/>
</dbReference>
<accession>A0AAE0WVW5</accession>
<protein>
    <submittedName>
        <fullName evidence="1">Uncharacterized protein</fullName>
    </submittedName>
</protein>
<dbReference type="Proteomes" id="UP001274830">
    <property type="component" value="Unassembled WGS sequence"/>
</dbReference>
<dbReference type="InterPro" id="IPR024645">
    <property type="entry name" value="Mitochondr_Som1"/>
</dbReference>
<organism evidence="1 2">
    <name type="scientific">Recurvomyces mirabilis</name>
    <dbReference type="NCBI Taxonomy" id="574656"/>
    <lineage>
        <taxon>Eukaryota</taxon>
        <taxon>Fungi</taxon>
        <taxon>Dikarya</taxon>
        <taxon>Ascomycota</taxon>
        <taxon>Pezizomycotina</taxon>
        <taxon>Dothideomycetes</taxon>
        <taxon>Dothideomycetidae</taxon>
        <taxon>Mycosphaerellales</taxon>
        <taxon>Teratosphaeriaceae</taxon>
        <taxon>Recurvomyces</taxon>
    </lineage>
</organism>
<name>A0AAE0WVW5_9PEZI</name>
<dbReference type="Pfam" id="PF11093">
    <property type="entry name" value="Mitochondr_Som1"/>
    <property type="match status" value="1"/>
</dbReference>
<evidence type="ECO:0000313" key="1">
    <source>
        <dbReference type="EMBL" id="KAK3679085.1"/>
    </source>
</evidence>
<reference evidence="1" key="1">
    <citation type="submission" date="2023-07" db="EMBL/GenBank/DDBJ databases">
        <title>Black Yeasts Isolated from many extreme environments.</title>
        <authorList>
            <person name="Coleine C."/>
            <person name="Stajich J.E."/>
            <person name="Selbmann L."/>
        </authorList>
    </citation>
    <scope>NUCLEOTIDE SEQUENCE</scope>
    <source>
        <strain evidence="1">CCFEE 5485</strain>
    </source>
</reference>
<sequence>MAPLVEAFHPARLQQHIQYHADGKVRKPPVDLKQCQLKELVQYECQLDGPPENPKSKIVCEAVLRLFRTCANGSTVETTSWEDIHDGGMK</sequence>
<proteinExistence type="predicted"/>
<comment type="caution">
    <text evidence="1">The sequence shown here is derived from an EMBL/GenBank/DDBJ whole genome shotgun (WGS) entry which is preliminary data.</text>
</comment>
<dbReference type="GO" id="GO:0042720">
    <property type="term" value="C:mitochondrial inner membrane peptidase complex"/>
    <property type="evidence" value="ECO:0007669"/>
    <property type="project" value="InterPro"/>
</dbReference>
<keyword evidence="2" id="KW-1185">Reference proteome</keyword>
<evidence type="ECO:0000313" key="2">
    <source>
        <dbReference type="Proteomes" id="UP001274830"/>
    </source>
</evidence>